<dbReference type="Pfam" id="PF01200">
    <property type="entry name" value="Ribosomal_S28e"/>
    <property type="match status" value="1"/>
</dbReference>
<dbReference type="STRING" id="70415.A0A5S6QIT5"/>
<reference evidence="7" key="1">
    <citation type="submission" date="2019-12" db="UniProtKB">
        <authorList>
            <consortium name="WormBaseParasite"/>
        </authorList>
    </citation>
    <scope>IDENTIFICATION</scope>
</reference>
<dbReference type="GO" id="GO:0003735">
    <property type="term" value="F:structural constituent of ribosome"/>
    <property type="evidence" value="ECO:0007669"/>
    <property type="project" value="InterPro"/>
</dbReference>
<evidence type="ECO:0000313" key="7">
    <source>
        <dbReference type="WBParaSite" id="TMUE_2000007069.1"/>
    </source>
</evidence>
<keyword evidence="2" id="KW-0689">Ribosomal protein</keyword>
<dbReference type="InterPro" id="IPR012340">
    <property type="entry name" value="NA-bd_OB-fold"/>
</dbReference>
<dbReference type="PANTHER" id="PTHR10769:SF3">
    <property type="entry name" value="SMALL RIBOSOMAL SUBUNIT PROTEIN ES28"/>
    <property type="match status" value="1"/>
</dbReference>
<dbReference type="WBParaSite" id="TMUE_2000007069.1">
    <property type="protein sequence ID" value="TMUE_2000007069.1"/>
    <property type="gene ID" value="WBGene00291464"/>
</dbReference>
<dbReference type="GO" id="GO:0000028">
    <property type="term" value="P:ribosomal small subunit assembly"/>
    <property type="evidence" value="ECO:0007669"/>
    <property type="project" value="TreeGrafter"/>
</dbReference>
<dbReference type="GO" id="GO:0006412">
    <property type="term" value="P:translation"/>
    <property type="evidence" value="ECO:0007669"/>
    <property type="project" value="InterPro"/>
</dbReference>
<dbReference type="Gene3D" id="2.40.50.140">
    <property type="entry name" value="Nucleic acid-binding proteins"/>
    <property type="match status" value="1"/>
</dbReference>
<sequence length="70" mass="7853">MDKPIQLVKVTKVLGRTGSQGQCTQVRVEFIDDSKSQSVKPGVYVRSVSKWTARHKIVYVSGSCDRIKEN</sequence>
<evidence type="ECO:0000256" key="1">
    <source>
        <dbReference type="ARBA" id="ARBA00005943"/>
    </source>
</evidence>
<proteinExistence type="inferred from homology"/>
<accession>A0A5S6QIT5</accession>
<comment type="similarity">
    <text evidence="1">Belongs to the eukaryotic ribosomal protein eS28 family.</text>
</comment>
<dbReference type="InterPro" id="IPR000289">
    <property type="entry name" value="Ribosomal_eS28"/>
</dbReference>
<dbReference type="PANTHER" id="PTHR10769">
    <property type="entry name" value="40S RIBOSOMAL PROTEIN S28"/>
    <property type="match status" value="1"/>
</dbReference>
<dbReference type="Proteomes" id="UP000046395">
    <property type="component" value="Unassembled WGS sequence"/>
</dbReference>
<evidence type="ECO:0000313" key="6">
    <source>
        <dbReference type="Proteomes" id="UP000046395"/>
    </source>
</evidence>
<dbReference type="SUPFAM" id="SSF50249">
    <property type="entry name" value="Nucleic acid-binding proteins"/>
    <property type="match status" value="1"/>
</dbReference>
<evidence type="ECO:0000256" key="4">
    <source>
        <dbReference type="ARBA" id="ARBA00035146"/>
    </source>
</evidence>
<organism evidence="6 7">
    <name type="scientific">Trichuris muris</name>
    <name type="common">Mouse whipworm</name>
    <dbReference type="NCBI Taxonomy" id="70415"/>
    <lineage>
        <taxon>Eukaryota</taxon>
        <taxon>Metazoa</taxon>
        <taxon>Ecdysozoa</taxon>
        <taxon>Nematoda</taxon>
        <taxon>Enoplea</taxon>
        <taxon>Dorylaimia</taxon>
        <taxon>Trichinellida</taxon>
        <taxon>Trichuridae</taxon>
        <taxon>Trichuris</taxon>
    </lineage>
</organism>
<evidence type="ECO:0000256" key="5">
    <source>
        <dbReference type="ARBA" id="ARBA00035453"/>
    </source>
</evidence>
<name>A0A5S6QIT5_TRIMR</name>
<protein>
    <recommendedName>
        <fullName evidence="4">Small ribosomal subunit protein eS28</fullName>
    </recommendedName>
    <alternativeName>
        <fullName evidence="5">40S ribosomal protein S28</fullName>
    </alternativeName>
</protein>
<dbReference type="AlphaFoldDB" id="A0A5S6QIT5"/>
<evidence type="ECO:0000256" key="2">
    <source>
        <dbReference type="ARBA" id="ARBA00022980"/>
    </source>
</evidence>
<dbReference type="GO" id="GO:0030490">
    <property type="term" value="P:maturation of SSU-rRNA"/>
    <property type="evidence" value="ECO:0007669"/>
    <property type="project" value="TreeGrafter"/>
</dbReference>
<keyword evidence="3" id="KW-0687">Ribonucleoprotein</keyword>
<keyword evidence="6" id="KW-1185">Reference proteome</keyword>
<evidence type="ECO:0000256" key="3">
    <source>
        <dbReference type="ARBA" id="ARBA00023274"/>
    </source>
</evidence>
<dbReference type="GO" id="GO:0022627">
    <property type="term" value="C:cytosolic small ribosomal subunit"/>
    <property type="evidence" value="ECO:0007669"/>
    <property type="project" value="TreeGrafter"/>
</dbReference>